<dbReference type="Proteomes" id="UP000654918">
    <property type="component" value="Unassembled WGS sequence"/>
</dbReference>
<evidence type="ECO:0000313" key="8">
    <source>
        <dbReference type="EMBL" id="KAF6826293.1"/>
    </source>
</evidence>
<accession>A0A8H6NB30</accession>
<name>A0A8H6NB30_9PEZI</name>
<keyword evidence="6" id="KW-0325">Glycoprotein</keyword>
<organism evidence="8 9">
    <name type="scientific">Colletotrichum plurivorum</name>
    <dbReference type="NCBI Taxonomy" id="2175906"/>
    <lineage>
        <taxon>Eukaryota</taxon>
        <taxon>Fungi</taxon>
        <taxon>Dikarya</taxon>
        <taxon>Ascomycota</taxon>
        <taxon>Pezizomycotina</taxon>
        <taxon>Sordariomycetes</taxon>
        <taxon>Hypocreomycetidae</taxon>
        <taxon>Glomerellales</taxon>
        <taxon>Glomerellaceae</taxon>
        <taxon>Colletotrichum</taxon>
        <taxon>Colletotrichum orchidearum species complex</taxon>
    </lineage>
</organism>
<reference evidence="8" key="1">
    <citation type="journal article" date="2020" name="Phytopathology">
        <title>Genome Sequence Resources of Colletotrichum truncatum, C. plurivorum, C. musicola, and C. sojae: Four Species Pathogenic to Soybean (Glycine max).</title>
        <authorList>
            <person name="Rogerio F."/>
            <person name="Boufleur T.R."/>
            <person name="Ciampi-Guillardi M."/>
            <person name="Sukno S.A."/>
            <person name="Thon M.R."/>
            <person name="Massola Junior N.S."/>
            <person name="Baroncelli R."/>
        </authorList>
    </citation>
    <scope>NUCLEOTIDE SEQUENCE</scope>
    <source>
        <strain evidence="8">LFN00145</strain>
    </source>
</reference>
<evidence type="ECO:0000256" key="1">
    <source>
        <dbReference type="ARBA" id="ARBA00009431"/>
    </source>
</evidence>
<dbReference type="GO" id="GO:0004185">
    <property type="term" value="F:serine-type carboxypeptidase activity"/>
    <property type="evidence" value="ECO:0007669"/>
    <property type="project" value="UniProtKB-UniRule"/>
</dbReference>
<dbReference type="PANTHER" id="PTHR11802">
    <property type="entry name" value="SERINE PROTEASE FAMILY S10 SERINE CARBOXYPEPTIDASE"/>
    <property type="match status" value="1"/>
</dbReference>
<dbReference type="InterPro" id="IPR001563">
    <property type="entry name" value="Peptidase_S10"/>
</dbReference>
<feature type="chain" id="PRO_5034945908" description="Carboxypeptidase" evidence="7">
    <location>
        <begin position="17"/>
        <end position="471"/>
    </location>
</feature>
<dbReference type="SUPFAM" id="SSF53474">
    <property type="entry name" value="alpha/beta-Hydrolases"/>
    <property type="match status" value="1"/>
</dbReference>
<evidence type="ECO:0000256" key="4">
    <source>
        <dbReference type="ARBA" id="ARBA00022729"/>
    </source>
</evidence>
<evidence type="ECO:0000256" key="7">
    <source>
        <dbReference type="RuleBase" id="RU361156"/>
    </source>
</evidence>
<dbReference type="InterPro" id="IPR029058">
    <property type="entry name" value="AB_hydrolase_fold"/>
</dbReference>
<evidence type="ECO:0000313" key="9">
    <source>
        <dbReference type="Proteomes" id="UP000654918"/>
    </source>
</evidence>
<dbReference type="EMBL" id="WIGO01000157">
    <property type="protein sequence ID" value="KAF6826293.1"/>
    <property type="molecule type" value="Genomic_DNA"/>
</dbReference>
<comment type="caution">
    <text evidence="8">The sequence shown here is derived from an EMBL/GenBank/DDBJ whole genome shotgun (WGS) entry which is preliminary data.</text>
</comment>
<dbReference type="PANTHER" id="PTHR11802:SF113">
    <property type="entry name" value="SERINE CARBOXYPEPTIDASE CTSA-4.1"/>
    <property type="match status" value="1"/>
</dbReference>
<dbReference type="EC" id="3.4.16.-" evidence="7"/>
<dbReference type="PROSITE" id="PS00131">
    <property type="entry name" value="CARBOXYPEPT_SER_SER"/>
    <property type="match status" value="1"/>
</dbReference>
<dbReference type="Gene3D" id="3.40.50.1820">
    <property type="entry name" value="alpha/beta hydrolase"/>
    <property type="match status" value="1"/>
</dbReference>
<dbReference type="InterPro" id="IPR033124">
    <property type="entry name" value="Ser_caboxypep_his_AS"/>
</dbReference>
<dbReference type="Pfam" id="PF00450">
    <property type="entry name" value="Peptidase_S10"/>
    <property type="match status" value="1"/>
</dbReference>
<evidence type="ECO:0000256" key="6">
    <source>
        <dbReference type="ARBA" id="ARBA00023180"/>
    </source>
</evidence>
<evidence type="ECO:0000256" key="3">
    <source>
        <dbReference type="ARBA" id="ARBA00022670"/>
    </source>
</evidence>
<keyword evidence="9" id="KW-1185">Reference proteome</keyword>
<feature type="signal peptide" evidence="7">
    <location>
        <begin position="1"/>
        <end position="16"/>
    </location>
</feature>
<evidence type="ECO:0000256" key="2">
    <source>
        <dbReference type="ARBA" id="ARBA00022645"/>
    </source>
</evidence>
<keyword evidence="3 7" id="KW-0645">Protease</keyword>
<keyword evidence="4 7" id="KW-0732">Signal</keyword>
<keyword evidence="5 7" id="KW-0378">Hydrolase</keyword>
<keyword evidence="2 7" id="KW-0121">Carboxypeptidase</keyword>
<sequence>MRSILLFSFVAACAAAGSFRVREPPQSVCASAGAGQVGYYDFGMTPKDGPPTCFQRGSMLIREEDDSKHLFFWLAKSGGNPAKDPVVLWMSGGPGASSVAFGLFQELGPCIIDGVNATRPNPYAWNNNANVIFVDQPSDVGYSYSSKPVTSLEEAMSDMYGFLTAFMDRFPEYASQDFYIVGESYGGTWVPALARKIHHRQSSPMARLVRSTSAVKETRINLKGIGLGNAQLSQKLQWPGFYPTGCLGDNPVYNESTCAVIESHLPQCDSLLQTCKDMNDDPDVCNNVLNYCREKSVYFIFDEKLNPYDIRKPCPDGGLCYEEAEWIGEYLNSSFVKRELGMPENTTFDLIDMQLGEAFEANGDVWHDSISWAGELLDQGYKVLVYAGNKDWFCNSAGEKNLVHNIRWRHQPSFQAREYRPYQLDGEEIGVFKEADGLSFVEIFDAGHMVPADKPREAVFLLESWLKGDLN</sequence>
<proteinExistence type="inferred from homology"/>
<evidence type="ECO:0000256" key="5">
    <source>
        <dbReference type="ARBA" id="ARBA00022801"/>
    </source>
</evidence>
<dbReference type="InterPro" id="IPR018202">
    <property type="entry name" value="Ser_caboxypep_ser_AS"/>
</dbReference>
<dbReference type="PROSITE" id="PS00560">
    <property type="entry name" value="CARBOXYPEPT_SER_HIS"/>
    <property type="match status" value="1"/>
</dbReference>
<dbReference type="Gene3D" id="1.10.287.410">
    <property type="match status" value="1"/>
</dbReference>
<dbReference type="AlphaFoldDB" id="A0A8H6NB30"/>
<dbReference type="PRINTS" id="PR00724">
    <property type="entry name" value="CRBOXYPTASEC"/>
</dbReference>
<protein>
    <recommendedName>
        <fullName evidence="7">Carboxypeptidase</fullName>
        <ecNumber evidence="7">3.4.16.-</ecNumber>
    </recommendedName>
</protein>
<dbReference type="GO" id="GO:0006508">
    <property type="term" value="P:proteolysis"/>
    <property type="evidence" value="ECO:0007669"/>
    <property type="project" value="UniProtKB-KW"/>
</dbReference>
<gene>
    <name evidence="8" type="ORF">CPLU01_09749</name>
</gene>
<comment type="similarity">
    <text evidence="1 7">Belongs to the peptidase S10 family.</text>
</comment>